<sequence>MSAEASRITLACLPRIPFLELHFVVLHAQRGFELVAPYLVQFAPVLLPLAVWRLAGHRSLQHPIFLGLLQPRFSLNHLLQLVLLTFLIWLAERHLKYSQSQSTLSASRQLTADFRHPPPIIPVPLPQHVRSAQPALAGGTFVEQTARLVQDVRDLKLQMGRQPSTRDELSYGDVVRDLEGISRSMGQPLTQQDRASVGALLQKTNQMRTSIH</sequence>
<keyword evidence="2" id="KW-1185">Reference proteome</keyword>
<dbReference type="EMBL" id="JALJOS010000003">
    <property type="protein sequence ID" value="KAK9841664.1"/>
    <property type="molecule type" value="Genomic_DNA"/>
</dbReference>
<dbReference type="Proteomes" id="UP001438707">
    <property type="component" value="Unassembled WGS sequence"/>
</dbReference>
<protein>
    <submittedName>
        <fullName evidence="1">Uncharacterized protein</fullName>
    </submittedName>
</protein>
<reference evidence="1 2" key="1">
    <citation type="journal article" date="2024" name="Nat. Commun.">
        <title>Phylogenomics reveals the evolutionary origins of lichenization in chlorophyte algae.</title>
        <authorList>
            <person name="Puginier C."/>
            <person name="Libourel C."/>
            <person name="Otte J."/>
            <person name="Skaloud P."/>
            <person name="Haon M."/>
            <person name="Grisel S."/>
            <person name="Petersen M."/>
            <person name="Berrin J.G."/>
            <person name="Delaux P.M."/>
            <person name="Dal Grande F."/>
            <person name="Keller J."/>
        </authorList>
    </citation>
    <scope>NUCLEOTIDE SEQUENCE [LARGE SCALE GENOMIC DNA]</scope>
    <source>
        <strain evidence="1 2">SAG 2145</strain>
    </source>
</reference>
<comment type="caution">
    <text evidence="1">The sequence shown here is derived from an EMBL/GenBank/DDBJ whole genome shotgun (WGS) entry which is preliminary data.</text>
</comment>
<dbReference type="AlphaFoldDB" id="A0AAW1S5U5"/>
<organism evidence="1 2">
    <name type="scientific">Apatococcus lobatus</name>
    <dbReference type="NCBI Taxonomy" id="904363"/>
    <lineage>
        <taxon>Eukaryota</taxon>
        <taxon>Viridiplantae</taxon>
        <taxon>Chlorophyta</taxon>
        <taxon>core chlorophytes</taxon>
        <taxon>Trebouxiophyceae</taxon>
        <taxon>Chlorellales</taxon>
        <taxon>Chlorellaceae</taxon>
        <taxon>Apatococcus</taxon>
    </lineage>
</organism>
<evidence type="ECO:0000313" key="2">
    <source>
        <dbReference type="Proteomes" id="UP001438707"/>
    </source>
</evidence>
<gene>
    <name evidence="1" type="ORF">WJX74_009782</name>
</gene>
<accession>A0AAW1S5U5</accession>
<evidence type="ECO:0000313" key="1">
    <source>
        <dbReference type="EMBL" id="KAK9841664.1"/>
    </source>
</evidence>
<proteinExistence type="predicted"/>
<name>A0AAW1S5U5_9CHLO</name>